<reference evidence="1 2" key="1">
    <citation type="journal article" date="2019" name="Nat. Ecol. Evol.">
        <title>Megaphylogeny resolves global patterns of mushroom evolution.</title>
        <authorList>
            <person name="Varga T."/>
            <person name="Krizsan K."/>
            <person name="Foldi C."/>
            <person name="Dima B."/>
            <person name="Sanchez-Garcia M."/>
            <person name="Sanchez-Ramirez S."/>
            <person name="Szollosi G.J."/>
            <person name="Szarkandi J.G."/>
            <person name="Papp V."/>
            <person name="Albert L."/>
            <person name="Andreopoulos W."/>
            <person name="Angelini C."/>
            <person name="Antonin V."/>
            <person name="Barry K.W."/>
            <person name="Bougher N.L."/>
            <person name="Buchanan P."/>
            <person name="Buyck B."/>
            <person name="Bense V."/>
            <person name="Catcheside P."/>
            <person name="Chovatia M."/>
            <person name="Cooper J."/>
            <person name="Damon W."/>
            <person name="Desjardin D."/>
            <person name="Finy P."/>
            <person name="Geml J."/>
            <person name="Haridas S."/>
            <person name="Hughes K."/>
            <person name="Justo A."/>
            <person name="Karasinski D."/>
            <person name="Kautmanova I."/>
            <person name="Kiss B."/>
            <person name="Kocsube S."/>
            <person name="Kotiranta H."/>
            <person name="LaButti K.M."/>
            <person name="Lechner B.E."/>
            <person name="Liimatainen K."/>
            <person name="Lipzen A."/>
            <person name="Lukacs Z."/>
            <person name="Mihaltcheva S."/>
            <person name="Morgado L.N."/>
            <person name="Niskanen T."/>
            <person name="Noordeloos M.E."/>
            <person name="Ohm R.A."/>
            <person name="Ortiz-Santana B."/>
            <person name="Ovrebo C."/>
            <person name="Racz N."/>
            <person name="Riley R."/>
            <person name="Savchenko A."/>
            <person name="Shiryaev A."/>
            <person name="Soop K."/>
            <person name="Spirin V."/>
            <person name="Szebenyi C."/>
            <person name="Tomsovsky M."/>
            <person name="Tulloss R.E."/>
            <person name="Uehling J."/>
            <person name="Grigoriev I.V."/>
            <person name="Vagvolgyi C."/>
            <person name="Papp T."/>
            <person name="Martin F.M."/>
            <person name="Miettinen O."/>
            <person name="Hibbett D.S."/>
            <person name="Nagy L.G."/>
        </authorList>
    </citation>
    <scope>NUCLEOTIDE SEQUENCE [LARGE SCALE GENOMIC DNA]</scope>
    <source>
        <strain evidence="1 2">NL-1719</strain>
    </source>
</reference>
<evidence type="ECO:0000313" key="2">
    <source>
        <dbReference type="Proteomes" id="UP000308600"/>
    </source>
</evidence>
<sequence length="196" mass="22416">MPILRIAPGRNLEAFPGLSVIDDQTSPKTHLAWIRSIEAGLKNWEERVKQSRSPVTSLPKIIFIATEKISKLSIEPLEETYDQSQVDSQYPAHYRIPPTTLSDKLSSTDRVTRAVRFALASLLFTMTIRTPPFEDLSDEAVQEEYEQGRYPEVVTALSDPVLVRLLRYWSWEFEEAWVPTIPPESESFSVISSLRH</sequence>
<keyword evidence="2" id="KW-1185">Reference proteome</keyword>
<gene>
    <name evidence="1" type="ORF">BDN72DRAFT_844767</name>
</gene>
<evidence type="ECO:0000313" key="1">
    <source>
        <dbReference type="EMBL" id="TFK66069.1"/>
    </source>
</evidence>
<protein>
    <submittedName>
        <fullName evidence="1">Uncharacterized protein</fullName>
    </submittedName>
</protein>
<organism evidence="1 2">
    <name type="scientific">Pluteus cervinus</name>
    <dbReference type="NCBI Taxonomy" id="181527"/>
    <lineage>
        <taxon>Eukaryota</taxon>
        <taxon>Fungi</taxon>
        <taxon>Dikarya</taxon>
        <taxon>Basidiomycota</taxon>
        <taxon>Agaricomycotina</taxon>
        <taxon>Agaricomycetes</taxon>
        <taxon>Agaricomycetidae</taxon>
        <taxon>Agaricales</taxon>
        <taxon>Pluteineae</taxon>
        <taxon>Pluteaceae</taxon>
        <taxon>Pluteus</taxon>
    </lineage>
</organism>
<dbReference type="EMBL" id="ML208416">
    <property type="protein sequence ID" value="TFK66069.1"/>
    <property type="molecule type" value="Genomic_DNA"/>
</dbReference>
<name>A0ACD3AKB1_9AGAR</name>
<proteinExistence type="predicted"/>
<dbReference type="Proteomes" id="UP000308600">
    <property type="component" value="Unassembled WGS sequence"/>
</dbReference>
<accession>A0ACD3AKB1</accession>